<evidence type="ECO:0000313" key="8">
    <source>
        <dbReference type="Proteomes" id="UP001500618"/>
    </source>
</evidence>
<evidence type="ECO:0000256" key="3">
    <source>
        <dbReference type="ARBA" id="ARBA00022692"/>
    </source>
</evidence>
<evidence type="ECO:0000256" key="6">
    <source>
        <dbReference type="SAM" id="Phobius"/>
    </source>
</evidence>
<evidence type="ECO:0000256" key="5">
    <source>
        <dbReference type="ARBA" id="ARBA00023136"/>
    </source>
</evidence>
<feature type="transmembrane region" description="Helical" evidence="6">
    <location>
        <begin position="72"/>
        <end position="100"/>
    </location>
</feature>
<keyword evidence="4 6" id="KW-1133">Transmembrane helix</keyword>
<sequence length="356" mass="37686">MRRVTSADPTPLLPRAVVVLLAMAGAVIVLGGLLASAWLVAPLFLAMVIVIASSPVASWLRQHRVPSWLATTILILLVYAIIIALVAVLVVSIAQLAALLPTYAGRANSLLTEVLSQLARFGVTTTQVKSILSGLNIGSVIGYVGSLLTTATSIGSNVVFVLSLLFFVSLETSTVDARRIAIAVDRPLIAEAVAGFLRDTRRYLVVNTICGLAVAALDTIALMVLGIPLPWLWGVVAFLTNYIPNIGPFLGIVPPALLALLSGGWQLMVIVIAVYLVINFVVQTVIQPRVVGDTIGLSPIVTFLSFVLWGWILGPIGAILAVPMTLLVKALFVDVDPKAGWAHALLTSEQDLPKKS</sequence>
<protein>
    <submittedName>
        <fullName evidence="7">AI-2E family transporter</fullName>
    </submittedName>
</protein>
<evidence type="ECO:0000256" key="1">
    <source>
        <dbReference type="ARBA" id="ARBA00004141"/>
    </source>
</evidence>
<keyword evidence="5 6" id="KW-0472">Membrane</keyword>
<evidence type="ECO:0000313" key="7">
    <source>
        <dbReference type="EMBL" id="GAA1663706.1"/>
    </source>
</evidence>
<dbReference type="EMBL" id="BAAANY010000004">
    <property type="protein sequence ID" value="GAA1663706.1"/>
    <property type="molecule type" value="Genomic_DNA"/>
</dbReference>
<gene>
    <name evidence="7" type="ORF">GCM10009765_11450</name>
</gene>
<comment type="caution">
    <text evidence="7">The sequence shown here is derived from an EMBL/GenBank/DDBJ whole genome shotgun (WGS) entry which is preliminary data.</text>
</comment>
<proteinExistence type="inferred from homology"/>
<accession>A0ABP4RX93</accession>
<keyword evidence="8" id="KW-1185">Reference proteome</keyword>
<evidence type="ECO:0000256" key="4">
    <source>
        <dbReference type="ARBA" id="ARBA00022989"/>
    </source>
</evidence>
<organism evidence="7 8">
    <name type="scientific">Fodinicola feengrottensis</name>
    <dbReference type="NCBI Taxonomy" id="435914"/>
    <lineage>
        <taxon>Bacteria</taxon>
        <taxon>Bacillati</taxon>
        <taxon>Actinomycetota</taxon>
        <taxon>Actinomycetes</taxon>
        <taxon>Mycobacteriales</taxon>
        <taxon>Fodinicola</taxon>
    </lineage>
</organism>
<dbReference type="PANTHER" id="PTHR21716:SF64">
    <property type="entry name" value="AI-2 TRANSPORT PROTEIN TQSA"/>
    <property type="match status" value="1"/>
</dbReference>
<feature type="transmembrane region" description="Helical" evidence="6">
    <location>
        <begin position="204"/>
        <end position="225"/>
    </location>
</feature>
<dbReference type="InterPro" id="IPR002549">
    <property type="entry name" value="AI-2E-like"/>
</dbReference>
<comment type="similarity">
    <text evidence="2">Belongs to the autoinducer-2 exporter (AI-2E) (TC 2.A.86) family.</text>
</comment>
<feature type="transmembrane region" description="Helical" evidence="6">
    <location>
        <begin position="140"/>
        <end position="170"/>
    </location>
</feature>
<keyword evidence="3 6" id="KW-0812">Transmembrane</keyword>
<feature type="transmembrane region" description="Helical" evidence="6">
    <location>
        <begin position="39"/>
        <end position="60"/>
    </location>
</feature>
<feature type="transmembrane region" description="Helical" evidence="6">
    <location>
        <begin position="12"/>
        <end position="33"/>
    </location>
</feature>
<feature type="transmembrane region" description="Helical" evidence="6">
    <location>
        <begin position="306"/>
        <end position="328"/>
    </location>
</feature>
<dbReference type="Pfam" id="PF01594">
    <property type="entry name" value="AI-2E_transport"/>
    <property type="match status" value="1"/>
</dbReference>
<dbReference type="Proteomes" id="UP001500618">
    <property type="component" value="Unassembled WGS sequence"/>
</dbReference>
<dbReference type="PANTHER" id="PTHR21716">
    <property type="entry name" value="TRANSMEMBRANE PROTEIN"/>
    <property type="match status" value="1"/>
</dbReference>
<feature type="transmembrane region" description="Helical" evidence="6">
    <location>
        <begin position="265"/>
        <end position="286"/>
    </location>
</feature>
<name>A0ABP4RX93_9ACTN</name>
<feature type="transmembrane region" description="Helical" evidence="6">
    <location>
        <begin position="231"/>
        <end position="253"/>
    </location>
</feature>
<comment type="subcellular location">
    <subcellularLocation>
        <location evidence="1">Membrane</location>
        <topology evidence="1">Multi-pass membrane protein</topology>
    </subcellularLocation>
</comment>
<evidence type="ECO:0000256" key="2">
    <source>
        <dbReference type="ARBA" id="ARBA00009773"/>
    </source>
</evidence>
<reference evidence="8" key="1">
    <citation type="journal article" date="2019" name="Int. J. Syst. Evol. Microbiol.">
        <title>The Global Catalogue of Microorganisms (GCM) 10K type strain sequencing project: providing services to taxonomists for standard genome sequencing and annotation.</title>
        <authorList>
            <consortium name="The Broad Institute Genomics Platform"/>
            <consortium name="The Broad Institute Genome Sequencing Center for Infectious Disease"/>
            <person name="Wu L."/>
            <person name="Ma J."/>
        </authorList>
    </citation>
    <scope>NUCLEOTIDE SEQUENCE [LARGE SCALE GENOMIC DNA]</scope>
    <source>
        <strain evidence="8">JCM 14718</strain>
    </source>
</reference>